<organism evidence="3">
    <name type="scientific">bioreactor metagenome</name>
    <dbReference type="NCBI Taxonomy" id="1076179"/>
    <lineage>
        <taxon>unclassified sequences</taxon>
        <taxon>metagenomes</taxon>
        <taxon>ecological metagenomes</taxon>
    </lineage>
</organism>
<comment type="caution">
    <text evidence="3">The sequence shown here is derived from an EMBL/GenBank/DDBJ whole genome shotgun (WGS) entry which is preliminary data.</text>
</comment>
<dbReference type="EMBL" id="VSSQ01003926">
    <property type="protein sequence ID" value="MPM22962.1"/>
    <property type="molecule type" value="Genomic_DNA"/>
</dbReference>
<protein>
    <submittedName>
        <fullName evidence="3">Uncharacterized protein</fullName>
    </submittedName>
</protein>
<gene>
    <name evidence="3" type="ORF">SDC9_69423</name>
</gene>
<name>A0A644Y334_9ZZZZ</name>
<proteinExistence type="predicted"/>
<keyword evidence="2" id="KW-0812">Transmembrane</keyword>
<feature type="transmembrane region" description="Helical" evidence="2">
    <location>
        <begin position="12"/>
        <end position="31"/>
    </location>
</feature>
<evidence type="ECO:0000313" key="3">
    <source>
        <dbReference type="EMBL" id="MPM22962.1"/>
    </source>
</evidence>
<feature type="compositionally biased region" description="Low complexity" evidence="1">
    <location>
        <begin position="132"/>
        <end position="142"/>
    </location>
</feature>
<sequence>MATSKTRTRVETFFLIISCAYLIIAAAMIGLALYRLTGENITLSIGNVTDAVFAVIGGVLGFVAGVFGLVSKQMKRCRLMGLALLLIAAVPLVINLLAGKTFAVYWKNILLMVMPLLYLIGSLLKRSIKPASAAPQTQPAQPEKLAEATQKTNG</sequence>
<accession>A0A644Y334</accession>
<evidence type="ECO:0000256" key="1">
    <source>
        <dbReference type="SAM" id="MobiDB-lite"/>
    </source>
</evidence>
<evidence type="ECO:0000256" key="2">
    <source>
        <dbReference type="SAM" id="Phobius"/>
    </source>
</evidence>
<reference evidence="3" key="1">
    <citation type="submission" date="2019-08" db="EMBL/GenBank/DDBJ databases">
        <authorList>
            <person name="Kucharzyk K."/>
            <person name="Murdoch R.W."/>
            <person name="Higgins S."/>
            <person name="Loffler F."/>
        </authorList>
    </citation>
    <scope>NUCLEOTIDE SEQUENCE</scope>
</reference>
<dbReference type="AlphaFoldDB" id="A0A644Y334"/>
<feature type="region of interest" description="Disordered" evidence="1">
    <location>
        <begin position="132"/>
        <end position="154"/>
    </location>
</feature>
<feature type="transmembrane region" description="Helical" evidence="2">
    <location>
        <begin position="104"/>
        <end position="124"/>
    </location>
</feature>
<feature type="transmembrane region" description="Helical" evidence="2">
    <location>
        <begin position="79"/>
        <end position="98"/>
    </location>
</feature>
<feature type="transmembrane region" description="Helical" evidence="2">
    <location>
        <begin position="51"/>
        <end position="70"/>
    </location>
</feature>
<keyword evidence="2" id="KW-0472">Membrane</keyword>
<keyword evidence="2" id="KW-1133">Transmembrane helix</keyword>